<keyword evidence="10" id="KW-0472">Membrane</keyword>
<evidence type="ECO:0000256" key="7">
    <source>
        <dbReference type="ARBA" id="ARBA00022741"/>
    </source>
</evidence>
<evidence type="ECO:0000256" key="8">
    <source>
        <dbReference type="ARBA" id="ARBA00022777"/>
    </source>
</evidence>
<dbReference type="InterPro" id="IPR004358">
    <property type="entry name" value="Sig_transdc_His_kin-like_C"/>
</dbReference>
<dbReference type="InterPro" id="IPR036097">
    <property type="entry name" value="HisK_dim/P_sf"/>
</dbReference>
<dbReference type="InterPro" id="IPR003594">
    <property type="entry name" value="HATPase_dom"/>
</dbReference>
<keyword evidence="6" id="KW-0808">Transferase</keyword>
<name>A0A831R628_9GAMM</name>
<dbReference type="PROSITE" id="PS50109">
    <property type="entry name" value="HIS_KIN"/>
    <property type="match status" value="1"/>
</dbReference>
<dbReference type="Gene3D" id="1.10.287.130">
    <property type="match status" value="1"/>
</dbReference>
<evidence type="ECO:0000256" key="4">
    <source>
        <dbReference type="ARBA" id="ARBA00022475"/>
    </source>
</evidence>
<dbReference type="InterPro" id="IPR036890">
    <property type="entry name" value="HATPase_C_sf"/>
</dbReference>
<dbReference type="InterPro" id="IPR050980">
    <property type="entry name" value="2C_sensor_his_kinase"/>
</dbReference>
<dbReference type="EC" id="2.7.13.3" evidence="3"/>
<comment type="caution">
    <text evidence="12">The sequence shown here is derived from an EMBL/GenBank/DDBJ whole genome shotgun (WGS) entry which is preliminary data.</text>
</comment>
<dbReference type="InterPro" id="IPR005467">
    <property type="entry name" value="His_kinase_dom"/>
</dbReference>
<dbReference type="Pfam" id="PF25323">
    <property type="entry name" value="6TM_PilS"/>
    <property type="match status" value="1"/>
</dbReference>
<organism evidence="12">
    <name type="scientific">Marinobacter antarcticus</name>
    <dbReference type="NCBI Taxonomy" id="564117"/>
    <lineage>
        <taxon>Bacteria</taxon>
        <taxon>Pseudomonadati</taxon>
        <taxon>Pseudomonadota</taxon>
        <taxon>Gammaproteobacteria</taxon>
        <taxon>Pseudomonadales</taxon>
        <taxon>Marinobacteraceae</taxon>
        <taxon>Marinobacter</taxon>
    </lineage>
</organism>
<feature type="transmembrane region" description="Helical" evidence="10">
    <location>
        <begin position="39"/>
        <end position="58"/>
    </location>
</feature>
<proteinExistence type="predicted"/>
<dbReference type="CDD" id="cd00082">
    <property type="entry name" value="HisKA"/>
    <property type="match status" value="1"/>
</dbReference>
<dbReference type="InterPro" id="IPR003661">
    <property type="entry name" value="HisK_dim/P_dom"/>
</dbReference>
<dbReference type="Pfam" id="PF02518">
    <property type="entry name" value="HATPase_c"/>
    <property type="match status" value="1"/>
</dbReference>
<dbReference type="GO" id="GO:0005524">
    <property type="term" value="F:ATP binding"/>
    <property type="evidence" value="ECO:0007669"/>
    <property type="project" value="UniProtKB-KW"/>
</dbReference>
<dbReference type="AlphaFoldDB" id="A0A831R628"/>
<dbReference type="PRINTS" id="PR00344">
    <property type="entry name" value="BCTRLSENSOR"/>
</dbReference>
<evidence type="ECO:0000256" key="9">
    <source>
        <dbReference type="ARBA" id="ARBA00022840"/>
    </source>
</evidence>
<evidence type="ECO:0000256" key="1">
    <source>
        <dbReference type="ARBA" id="ARBA00000085"/>
    </source>
</evidence>
<dbReference type="GO" id="GO:0005886">
    <property type="term" value="C:plasma membrane"/>
    <property type="evidence" value="ECO:0007669"/>
    <property type="project" value="UniProtKB-SubCell"/>
</dbReference>
<evidence type="ECO:0000256" key="5">
    <source>
        <dbReference type="ARBA" id="ARBA00022553"/>
    </source>
</evidence>
<keyword evidence="7" id="KW-0547">Nucleotide-binding</keyword>
<evidence type="ECO:0000259" key="11">
    <source>
        <dbReference type="PROSITE" id="PS50109"/>
    </source>
</evidence>
<dbReference type="EMBL" id="DRGY01000125">
    <property type="protein sequence ID" value="HEA53652.1"/>
    <property type="molecule type" value="Genomic_DNA"/>
</dbReference>
<gene>
    <name evidence="12" type="ORF">ENI00_15365</name>
</gene>
<feature type="transmembrane region" description="Helical" evidence="10">
    <location>
        <begin position="95"/>
        <end position="115"/>
    </location>
</feature>
<reference evidence="12" key="1">
    <citation type="journal article" date="2020" name="mSystems">
        <title>Genome- and Community-Level Interaction Insights into Carbon Utilization and Element Cycling Functions of Hydrothermarchaeota in Hydrothermal Sediment.</title>
        <authorList>
            <person name="Zhou Z."/>
            <person name="Liu Y."/>
            <person name="Xu W."/>
            <person name="Pan J."/>
            <person name="Luo Z.H."/>
            <person name="Li M."/>
        </authorList>
    </citation>
    <scope>NUCLEOTIDE SEQUENCE [LARGE SCALE GENOMIC DNA]</scope>
    <source>
        <strain evidence="12">HyVt-357</strain>
    </source>
</reference>
<feature type="transmembrane region" description="Helical" evidence="10">
    <location>
        <begin position="175"/>
        <end position="195"/>
    </location>
</feature>
<feature type="transmembrane region" description="Helical" evidence="10">
    <location>
        <begin position="64"/>
        <end position="83"/>
    </location>
</feature>
<comment type="subcellular location">
    <subcellularLocation>
        <location evidence="2">Cell membrane</location>
        <topology evidence="2">Multi-pass membrane protein</topology>
    </subcellularLocation>
</comment>
<evidence type="ECO:0000256" key="6">
    <source>
        <dbReference type="ARBA" id="ARBA00022679"/>
    </source>
</evidence>
<keyword evidence="9" id="KW-0067">ATP-binding</keyword>
<keyword evidence="10" id="KW-0812">Transmembrane</keyword>
<dbReference type="SMART" id="SM00387">
    <property type="entry name" value="HATPase_c"/>
    <property type="match status" value="1"/>
</dbReference>
<evidence type="ECO:0000256" key="3">
    <source>
        <dbReference type="ARBA" id="ARBA00012438"/>
    </source>
</evidence>
<protein>
    <recommendedName>
        <fullName evidence="3">histidine kinase</fullName>
        <ecNumber evidence="3">2.7.13.3</ecNumber>
    </recommendedName>
</protein>
<feature type="domain" description="Histidine kinase" evidence="11">
    <location>
        <begin position="231"/>
        <end position="438"/>
    </location>
</feature>
<sequence length="448" mass="49216">MPDLSDTSRREPNLIATQHQAAGGGIAGGRKNLQLLIQLRWIAVVGQITTIAAVSLVFGYKLPLLPMLLVITGLIIFNLFSLWRGRRQQSVTNRPLFLALLVDVVSLTALLYLSGGATNPFAFLFLLQVILSAVLLEVWGTWIIVGLTSISLAIMTRHYVPLASLASSAQPFPSVYLEGLLISFTLNAILLAFVITRITRNLRSGDAQLADLRQRAAEEEHIVRMGLLASGAAHELGTPLATLSVILGDWRRMPELTRQVELQDEIVEMQAQLQRCKTIVSGILLSAGETRGESSVKTTLSTFLRDLVEEWRNIRSIETFQYDNRIMTDCPVVFDTTLKQMIWNVLDNALEASPQWVRLEIDRDDELLQLEVSDRGPGFPPEMLAEFGKPYQSSKGKPGGGLGLFLSVNVARRLGGTVEAYNHAEGGARVRLILPLAAITIETPDATG</sequence>
<evidence type="ECO:0000256" key="2">
    <source>
        <dbReference type="ARBA" id="ARBA00004651"/>
    </source>
</evidence>
<dbReference type="SUPFAM" id="SSF47384">
    <property type="entry name" value="Homodimeric domain of signal transducing histidine kinase"/>
    <property type="match status" value="1"/>
</dbReference>
<keyword evidence="10" id="KW-1133">Transmembrane helix</keyword>
<dbReference type="PANTHER" id="PTHR44936:SF10">
    <property type="entry name" value="SENSOR PROTEIN RSTB"/>
    <property type="match status" value="1"/>
</dbReference>
<keyword evidence="5" id="KW-0597">Phosphoprotein</keyword>
<evidence type="ECO:0000256" key="10">
    <source>
        <dbReference type="SAM" id="Phobius"/>
    </source>
</evidence>
<dbReference type="SUPFAM" id="SSF55874">
    <property type="entry name" value="ATPase domain of HSP90 chaperone/DNA topoisomerase II/histidine kinase"/>
    <property type="match status" value="1"/>
</dbReference>
<dbReference type="Gene3D" id="3.30.565.10">
    <property type="entry name" value="Histidine kinase-like ATPase, C-terminal domain"/>
    <property type="match status" value="1"/>
</dbReference>
<keyword evidence="8 12" id="KW-0418">Kinase</keyword>
<dbReference type="Proteomes" id="UP000885748">
    <property type="component" value="Unassembled WGS sequence"/>
</dbReference>
<dbReference type="PANTHER" id="PTHR44936">
    <property type="entry name" value="SENSOR PROTEIN CREC"/>
    <property type="match status" value="1"/>
</dbReference>
<evidence type="ECO:0000313" key="12">
    <source>
        <dbReference type="EMBL" id="HEA53652.1"/>
    </source>
</evidence>
<feature type="transmembrane region" description="Helical" evidence="10">
    <location>
        <begin position="121"/>
        <end position="154"/>
    </location>
</feature>
<accession>A0A831R628</accession>
<comment type="catalytic activity">
    <reaction evidence="1">
        <text>ATP + protein L-histidine = ADP + protein N-phospho-L-histidine.</text>
        <dbReference type="EC" id="2.7.13.3"/>
    </reaction>
</comment>
<keyword evidence="4" id="KW-1003">Cell membrane</keyword>
<dbReference type="GO" id="GO:0000155">
    <property type="term" value="F:phosphorelay sensor kinase activity"/>
    <property type="evidence" value="ECO:0007669"/>
    <property type="project" value="InterPro"/>
</dbReference>